<dbReference type="EMBL" id="QNRR01000002">
    <property type="protein sequence ID" value="RBP46403.1"/>
    <property type="molecule type" value="Genomic_DNA"/>
</dbReference>
<dbReference type="InterPro" id="IPR007374">
    <property type="entry name" value="ASCH_domain"/>
</dbReference>
<evidence type="ECO:0000313" key="2">
    <source>
        <dbReference type="EMBL" id="RBP46403.1"/>
    </source>
</evidence>
<gene>
    <name evidence="2" type="ORF">DES53_102794</name>
</gene>
<organism evidence="2 3">
    <name type="scientific">Roseimicrobium gellanilyticum</name>
    <dbReference type="NCBI Taxonomy" id="748857"/>
    <lineage>
        <taxon>Bacteria</taxon>
        <taxon>Pseudomonadati</taxon>
        <taxon>Verrucomicrobiota</taxon>
        <taxon>Verrucomicrobiia</taxon>
        <taxon>Verrucomicrobiales</taxon>
        <taxon>Verrucomicrobiaceae</taxon>
        <taxon>Roseimicrobium</taxon>
    </lineage>
</organism>
<protein>
    <submittedName>
        <fullName evidence="2">ASCH domain-containing protein</fullName>
    </submittedName>
</protein>
<dbReference type="InterPro" id="IPR015947">
    <property type="entry name" value="PUA-like_sf"/>
</dbReference>
<reference evidence="2 3" key="1">
    <citation type="submission" date="2018-06" db="EMBL/GenBank/DDBJ databases">
        <title>Genomic Encyclopedia of Type Strains, Phase IV (KMG-IV): sequencing the most valuable type-strain genomes for metagenomic binning, comparative biology and taxonomic classification.</title>
        <authorList>
            <person name="Goeker M."/>
        </authorList>
    </citation>
    <scope>NUCLEOTIDE SEQUENCE [LARGE SCALE GENOMIC DNA]</scope>
    <source>
        <strain evidence="2 3">DSM 25532</strain>
    </source>
</reference>
<dbReference type="SUPFAM" id="SSF88697">
    <property type="entry name" value="PUA domain-like"/>
    <property type="match status" value="1"/>
</dbReference>
<evidence type="ECO:0000313" key="3">
    <source>
        <dbReference type="Proteomes" id="UP000253426"/>
    </source>
</evidence>
<name>A0A366HTZ6_9BACT</name>
<sequence length="159" mass="17393">MEIGGKEMPLDSMSGNTTTHPALSIVAPAGDWIRTGKKPLEIRRWQPEELPLRDLVIVQNSIQLGGDGPAEDPNGMAVAIVDVESVAAWREDEIEPACATYWEPGWLAWPLVNVRPITPPIPCPARLRIYSVELPLRGEVMQATPSPKTSHESQDPGVD</sequence>
<keyword evidence="3" id="KW-1185">Reference proteome</keyword>
<accession>A0A366HTZ6</accession>
<feature type="domain" description="ASCH" evidence="1">
    <location>
        <begin position="23"/>
        <end position="97"/>
    </location>
</feature>
<dbReference type="AlphaFoldDB" id="A0A366HTZ6"/>
<evidence type="ECO:0000259" key="1">
    <source>
        <dbReference type="Pfam" id="PF04266"/>
    </source>
</evidence>
<dbReference type="Pfam" id="PF04266">
    <property type="entry name" value="ASCH"/>
    <property type="match status" value="1"/>
</dbReference>
<proteinExistence type="predicted"/>
<comment type="caution">
    <text evidence="2">The sequence shown here is derived from an EMBL/GenBank/DDBJ whole genome shotgun (WGS) entry which is preliminary data.</text>
</comment>
<dbReference type="Proteomes" id="UP000253426">
    <property type="component" value="Unassembled WGS sequence"/>
</dbReference>